<protein>
    <submittedName>
        <fullName evidence="2">Uncharacterized protein</fullName>
    </submittedName>
</protein>
<feature type="region of interest" description="Disordered" evidence="1">
    <location>
        <begin position="278"/>
        <end position="300"/>
    </location>
</feature>
<dbReference type="AlphaFoldDB" id="A0A165EMZ1"/>
<dbReference type="RefSeq" id="XP_040765139.1">
    <property type="nucleotide sequence ID" value="XM_040912444.1"/>
</dbReference>
<keyword evidence="3" id="KW-1185">Reference proteome</keyword>
<organism evidence="2 3">
    <name type="scientific">Laetiporus sulphureus 93-53</name>
    <dbReference type="NCBI Taxonomy" id="1314785"/>
    <lineage>
        <taxon>Eukaryota</taxon>
        <taxon>Fungi</taxon>
        <taxon>Dikarya</taxon>
        <taxon>Basidiomycota</taxon>
        <taxon>Agaricomycotina</taxon>
        <taxon>Agaricomycetes</taxon>
        <taxon>Polyporales</taxon>
        <taxon>Laetiporus</taxon>
    </lineage>
</organism>
<dbReference type="GeneID" id="63829472"/>
<dbReference type="OrthoDB" id="3143319at2759"/>
<dbReference type="STRING" id="1314785.A0A165EMZ1"/>
<dbReference type="Proteomes" id="UP000076871">
    <property type="component" value="Unassembled WGS sequence"/>
</dbReference>
<feature type="region of interest" description="Disordered" evidence="1">
    <location>
        <begin position="420"/>
        <end position="455"/>
    </location>
</feature>
<reference evidence="2 3" key="1">
    <citation type="journal article" date="2016" name="Mol. Biol. Evol.">
        <title>Comparative Genomics of Early-Diverging Mushroom-Forming Fungi Provides Insights into the Origins of Lignocellulose Decay Capabilities.</title>
        <authorList>
            <person name="Nagy L.G."/>
            <person name="Riley R."/>
            <person name="Tritt A."/>
            <person name="Adam C."/>
            <person name="Daum C."/>
            <person name="Floudas D."/>
            <person name="Sun H."/>
            <person name="Yadav J.S."/>
            <person name="Pangilinan J."/>
            <person name="Larsson K.H."/>
            <person name="Matsuura K."/>
            <person name="Barry K."/>
            <person name="Labutti K."/>
            <person name="Kuo R."/>
            <person name="Ohm R.A."/>
            <person name="Bhattacharya S.S."/>
            <person name="Shirouzu T."/>
            <person name="Yoshinaga Y."/>
            <person name="Martin F.M."/>
            <person name="Grigoriev I.V."/>
            <person name="Hibbett D.S."/>
        </authorList>
    </citation>
    <scope>NUCLEOTIDE SEQUENCE [LARGE SCALE GENOMIC DNA]</scope>
    <source>
        <strain evidence="2 3">93-53</strain>
    </source>
</reference>
<proteinExistence type="predicted"/>
<dbReference type="EMBL" id="KV427619">
    <property type="protein sequence ID" value="KZT07399.1"/>
    <property type="molecule type" value="Genomic_DNA"/>
</dbReference>
<dbReference type="InParanoid" id="A0A165EMZ1"/>
<evidence type="ECO:0000256" key="1">
    <source>
        <dbReference type="SAM" id="MobiDB-lite"/>
    </source>
</evidence>
<gene>
    <name evidence="2" type="ORF">LAESUDRAFT_758411</name>
</gene>
<evidence type="ECO:0000313" key="2">
    <source>
        <dbReference type="EMBL" id="KZT07399.1"/>
    </source>
</evidence>
<feature type="compositionally biased region" description="Polar residues" evidence="1">
    <location>
        <begin position="427"/>
        <end position="442"/>
    </location>
</feature>
<sequence>MSSATSSRPLGSQQGEDYADDPLTRFITVHNFSTRHADPIDSQDALDRGKQIVDAAVSAEQWFRPARILDELTFIIRGNCYAYIHPPPRCFSRDWESRDVPICTLKDWGEMPETGEDPDVFSLQDLKEFESTRLLANLSGTRKREAESMHVSEIMESAEGDIIKDSLNGKKRAGDELTQEERPPKRPCFNEQSLQRTIPQPHYIPSPVLTTDAVAGEIDPSKFYASFQPTPIAPYTSDTMNEWLEDPAARGAWVVPIRGALPWEDCTPAAILFTKSANSNSSSADNEEQNQLPRRAGKSSDLAPFGPAQITWTYASLVEFWAFLRTLREAGTLGPISLSFHSAPVIRVTSSSSTVPQAGHATESKTSEKTTLLAISTLLSVDHIKIYHDVGYAMRLRNVLHAWRYKAPIPQSIACHRHKTPKGIPSVTANNDVGPLSSNSGQRNDDGAAARTSSSETPIVKVPVLKRAKLMFAPPSQPDVTFVAKSIFAHWPLAEPCLDVLRTGLVTAAL</sequence>
<evidence type="ECO:0000313" key="3">
    <source>
        <dbReference type="Proteomes" id="UP000076871"/>
    </source>
</evidence>
<accession>A0A165EMZ1</accession>
<name>A0A165EMZ1_9APHY</name>